<dbReference type="EMBL" id="VEPZ02001068">
    <property type="protein sequence ID" value="KAE8696385.1"/>
    <property type="molecule type" value="Genomic_DNA"/>
</dbReference>
<name>A0A6A2ZZP7_HIBSY</name>
<comment type="similarity">
    <text evidence="1">Belongs to the peptidase S8 family.</text>
</comment>
<dbReference type="SUPFAM" id="SSF52743">
    <property type="entry name" value="Subtilisin-like"/>
    <property type="match status" value="1"/>
</dbReference>
<dbReference type="Pfam" id="PF09425">
    <property type="entry name" value="Jas_motif"/>
    <property type="match status" value="1"/>
</dbReference>
<keyword evidence="2" id="KW-0732">Signal</keyword>
<dbReference type="InterPro" id="IPR000209">
    <property type="entry name" value="Peptidase_S8/S53_dom"/>
</dbReference>
<feature type="region of interest" description="Disordered" evidence="3">
    <location>
        <begin position="445"/>
        <end position="477"/>
    </location>
</feature>
<proteinExistence type="inferred from homology"/>
<dbReference type="GO" id="GO:0006508">
    <property type="term" value="P:proteolysis"/>
    <property type="evidence" value="ECO:0007669"/>
    <property type="project" value="InterPro"/>
</dbReference>
<dbReference type="Gene3D" id="3.40.50.200">
    <property type="entry name" value="Peptidase S8/S53 domain"/>
    <property type="match status" value="1"/>
</dbReference>
<dbReference type="InterPro" id="IPR045051">
    <property type="entry name" value="SBT"/>
</dbReference>
<feature type="compositionally biased region" description="Polar residues" evidence="3">
    <location>
        <begin position="365"/>
        <end position="389"/>
    </location>
</feature>
<evidence type="ECO:0000256" key="1">
    <source>
        <dbReference type="ARBA" id="ARBA00011073"/>
    </source>
</evidence>
<dbReference type="GO" id="GO:0004252">
    <property type="term" value="F:serine-type endopeptidase activity"/>
    <property type="evidence" value="ECO:0007669"/>
    <property type="project" value="InterPro"/>
</dbReference>
<feature type="domain" description="Peptidase S8/S53" evidence="4">
    <location>
        <begin position="83"/>
        <end position="145"/>
    </location>
</feature>
<organism evidence="5 6">
    <name type="scientific">Hibiscus syriacus</name>
    <name type="common">Rose of Sharon</name>
    <dbReference type="NCBI Taxonomy" id="106335"/>
    <lineage>
        <taxon>Eukaryota</taxon>
        <taxon>Viridiplantae</taxon>
        <taxon>Streptophyta</taxon>
        <taxon>Embryophyta</taxon>
        <taxon>Tracheophyta</taxon>
        <taxon>Spermatophyta</taxon>
        <taxon>Magnoliopsida</taxon>
        <taxon>eudicotyledons</taxon>
        <taxon>Gunneridae</taxon>
        <taxon>Pentapetalae</taxon>
        <taxon>rosids</taxon>
        <taxon>malvids</taxon>
        <taxon>Malvales</taxon>
        <taxon>Malvaceae</taxon>
        <taxon>Malvoideae</taxon>
        <taxon>Hibiscus</taxon>
    </lineage>
</organism>
<dbReference type="Proteomes" id="UP000436088">
    <property type="component" value="Unassembled WGS sequence"/>
</dbReference>
<dbReference type="InterPro" id="IPR036852">
    <property type="entry name" value="Peptidase_S8/S53_dom_sf"/>
</dbReference>
<gene>
    <name evidence="5" type="ORF">F3Y22_tig00110674pilonHSYRG00103</name>
</gene>
<evidence type="ECO:0000256" key="3">
    <source>
        <dbReference type="SAM" id="MobiDB-lite"/>
    </source>
</evidence>
<reference evidence="5" key="1">
    <citation type="submission" date="2019-09" db="EMBL/GenBank/DDBJ databases">
        <title>Draft genome information of white flower Hibiscus syriacus.</title>
        <authorList>
            <person name="Kim Y.-M."/>
        </authorList>
    </citation>
    <scope>NUCLEOTIDE SEQUENCE [LARGE SCALE GENOMIC DNA]</scope>
    <source>
        <strain evidence="5">YM2019G1</strain>
    </source>
</reference>
<evidence type="ECO:0000259" key="4">
    <source>
        <dbReference type="Pfam" id="PF00082"/>
    </source>
</evidence>
<dbReference type="InterPro" id="IPR018467">
    <property type="entry name" value="CCT_CS"/>
</dbReference>
<accession>A0A6A2ZZP7</accession>
<evidence type="ECO:0000256" key="2">
    <source>
        <dbReference type="ARBA" id="ARBA00022729"/>
    </source>
</evidence>
<dbReference type="AlphaFoldDB" id="A0A6A2ZZP7"/>
<sequence length="477" mass="51937">MLSYEITFSSEVGASTIDREFPAVVVLGNGTIFGGVSLYSGEPLVDDSKLPLETVLPYGNEACRWFRNDTDKHGRERWVKLLVAAFSSRGPHHLKPEILKPDVIAPGVSILAGWTGAAAPTDLDMDPRRIDYNIISVTSMACPHVPEEVNSVGTSANAVYVAKTLSYKIVFASDGLYLSGIASVGFGSIEWSEGVHPVRSHIAVSFMIWRNKLEHNVITFSLYLASMKKNLTDNKQGKKHIMSNFGQKSSFVNLLSQYLKEKRNIGDFSIGISSKSDAKGKQAKTMNLLSSMADFSESSRPNLVASNVKSAYFFPDRFGASASMEDNINSTVIRGNKECSVDHILQWPSGCIQRFPAGEGEGNHGLTNQGSSTTCTGGNASDSITEKSSSNVEKIDIDIPDLIIASATANTPAHDPTVERRQYGGSDLRIARRNSLHKFFAKRKDRAAARAPYQLNNNRVLPPPSKPDANKPSCEEG</sequence>
<comment type="caution">
    <text evidence="5">The sequence shown here is derived from an EMBL/GenBank/DDBJ whole genome shotgun (WGS) entry which is preliminary data.</text>
</comment>
<evidence type="ECO:0000313" key="6">
    <source>
        <dbReference type="Proteomes" id="UP000436088"/>
    </source>
</evidence>
<feature type="region of interest" description="Disordered" evidence="3">
    <location>
        <begin position="362"/>
        <end position="389"/>
    </location>
</feature>
<protein>
    <submittedName>
        <fullName evidence="5">Jasmonate-zim-domain protein 6, putative isoform 2</fullName>
    </submittedName>
</protein>
<keyword evidence="6" id="KW-1185">Reference proteome</keyword>
<dbReference type="PANTHER" id="PTHR10795">
    <property type="entry name" value="PROPROTEIN CONVERTASE SUBTILISIN/KEXIN"/>
    <property type="match status" value="1"/>
</dbReference>
<dbReference type="Pfam" id="PF00082">
    <property type="entry name" value="Peptidase_S8"/>
    <property type="match status" value="1"/>
</dbReference>
<evidence type="ECO:0000313" key="5">
    <source>
        <dbReference type="EMBL" id="KAE8696385.1"/>
    </source>
</evidence>